<reference evidence="2 3" key="1">
    <citation type="submission" date="2016-11" db="EMBL/GenBank/DDBJ databases">
        <authorList>
            <person name="Jaros S."/>
            <person name="Januszkiewicz K."/>
            <person name="Wedrychowicz H."/>
        </authorList>
    </citation>
    <scope>NUCLEOTIDE SEQUENCE [LARGE SCALE GENOMIC DNA]</scope>
    <source>
        <strain evidence="2 3">DSM 10068</strain>
    </source>
</reference>
<organism evidence="2 3">
    <name type="scientific">Sporobacter termitidis DSM 10068</name>
    <dbReference type="NCBI Taxonomy" id="1123282"/>
    <lineage>
        <taxon>Bacteria</taxon>
        <taxon>Bacillati</taxon>
        <taxon>Bacillota</taxon>
        <taxon>Clostridia</taxon>
        <taxon>Eubacteriales</taxon>
        <taxon>Oscillospiraceae</taxon>
        <taxon>Sporobacter</taxon>
    </lineage>
</organism>
<proteinExistence type="predicted"/>
<dbReference type="EMBL" id="FQXV01000003">
    <property type="protein sequence ID" value="SHH86805.1"/>
    <property type="molecule type" value="Genomic_DNA"/>
</dbReference>
<dbReference type="Proteomes" id="UP000183995">
    <property type="component" value="Unassembled WGS sequence"/>
</dbReference>
<evidence type="ECO:0000313" key="2">
    <source>
        <dbReference type="EMBL" id="SHH86805.1"/>
    </source>
</evidence>
<gene>
    <name evidence="2" type="ORF">SAMN02745823_01271</name>
</gene>
<name>A0A1M5WH58_9FIRM</name>
<keyword evidence="3" id="KW-1185">Reference proteome</keyword>
<feature type="domain" description="4Fe-4S ferredoxin-type" evidence="1">
    <location>
        <begin position="164"/>
        <end position="197"/>
    </location>
</feature>
<dbReference type="PANTHER" id="PTHR42827">
    <property type="entry name" value="IRON-SULFUR CLUSTER-BINDING PROTEIN-RELATED"/>
    <property type="match status" value="1"/>
</dbReference>
<dbReference type="InterPro" id="IPR017896">
    <property type="entry name" value="4Fe4S_Fe-S-bd"/>
</dbReference>
<dbReference type="AlphaFoldDB" id="A0A1M5WH58"/>
<protein>
    <submittedName>
        <fullName evidence="2">Epoxyqueuosine reductase QueG (Queuosine biosynthesis)</fullName>
    </submittedName>
</protein>
<sequence length="295" mass="31777">MDITGMIKDAAKRYGMDMCGVAGVDRFDESPPGRHPTDILPGCKSVVVVGVRLLDGIVQANFRTFENGRQDLKGLYGTYGYTMLPNFELTYACYAVAQFIERETGEAATPLSTGPMTNGAQISIRHAAVAAGLGEFGWLSIVLTPEFGPRNRFGVILTTAGLAPDPLYGGPRLCNPEVCHICTDVCPTKAIGAYGSEDFRTCGLGTYGKVSFPRCQVPTQGLRRAFGGAEDYVTTDDPVGRDIAEANARQPIMERGLQHHESWHCGMCLSYCPAGRWKEHFLDRALTGGAGAVAK</sequence>
<accession>A0A1M5WH58</accession>
<dbReference type="RefSeq" id="WP_073076817.1">
    <property type="nucleotide sequence ID" value="NZ_FQXV01000003.1"/>
</dbReference>
<evidence type="ECO:0000259" key="1">
    <source>
        <dbReference type="PROSITE" id="PS51379"/>
    </source>
</evidence>
<dbReference type="STRING" id="1123282.SAMN02745823_01271"/>
<dbReference type="OrthoDB" id="9784571at2"/>
<evidence type="ECO:0000313" key="3">
    <source>
        <dbReference type="Proteomes" id="UP000183995"/>
    </source>
</evidence>
<dbReference type="PANTHER" id="PTHR42827:SF1">
    <property type="entry name" value="IRON-SULFUR CLUSTER-BINDING PROTEIN"/>
    <property type="match status" value="1"/>
</dbReference>
<dbReference type="PROSITE" id="PS51379">
    <property type="entry name" value="4FE4S_FER_2"/>
    <property type="match status" value="1"/>
</dbReference>